<organism evidence="1 2">
    <name type="scientific">Luteipulveratus halotolerans</name>
    <dbReference type="NCBI Taxonomy" id="1631356"/>
    <lineage>
        <taxon>Bacteria</taxon>
        <taxon>Bacillati</taxon>
        <taxon>Actinomycetota</taxon>
        <taxon>Actinomycetes</taxon>
        <taxon>Micrococcales</taxon>
        <taxon>Dermacoccaceae</taxon>
        <taxon>Luteipulveratus</taxon>
    </lineage>
</organism>
<protein>
    <submittedName>
        <fullName evidence="1">Uncharacterized protein</fullName>
    </submittedName>
</protein>
<dbReference type="AlphaFoldDB" id="A0A0L6CF10"/>
<dbReference type="EMBL" id="LAIR01000002">
    <property type="protein sequence ID" value="KNX36093.1"/>
    <property type="molecule type" value="Genomic_DNA"/>
</dbReference>
<evidence type="ECO:0000313" key="1">
    <source>
        <dbReference type="EMBL" id="KNX36093.1"/>
    </source>
</evidence>
<comment type="caution">
    <text evidence="1">The sequence shown here is derived from an EMBL/GenBank/DDBJ whole genome shotgun (WGS) entry which is preliminary data.</text>
</comment>
<dbReference type="Proteomes" id="UP000037397">
    <property type="component" value="Unassembled WGS sequence"/>
</dbReference>
<dbReference type="RefSeq" id="WP_050668302.1">
    <property type="nucleotide sequence ID" value="NZ_LAIR01000002.1"/>
</dbReference>
<sequence length="168" mass="17977">MATATRQTATIDGLTDRQVAQLIVKVARTPQHGGGINAAAVDRKGTLWIASRSQERRVMKPTFLGEDRWCIPGTVVCAGRGDALVLDTDLLMWASYVGWSGPSAGEPEKALAARGAVDVLVERAGDARAWARTGWTSSYALWMASNLVANCAHGELCGRSQHGSRMPE</sequence>
<name>A0A0L6CF10_9MICO</name>
<evidence type="ECO:0000313" key="2">
    <source>
        <dbReference type="Proteomes" id="UP000037397"/>
    </source>
</evidence>
<accession>A0A0L6CF10</accession>
<proteinExistence type="predicted"/>
<gene>
    <name evidence="1" type="ORF">VV01_01295</name>
</gene>
<reference evidence="2" key="1">
    <citation type="submission" date="2015-03" db="EMBL/GenBank/DDBJ databases">
        <title>Luteipulveratus halotolerans sp. nov., a novel actinobacterium (Dermacoccaceae) from Sarawak, Malaysia.</title>
        <authorList>
            <person name="Juboi H."/>
            <person name="Basik A."/>
            <person name="Shamsul S.S."/>
            <person name="Arnold P."/>
            <person name="Schmitt E.K."/>
            <person name="Sanglier J.-J."/>
            <person name="Yeo T."/>
        </authorList>
    </citation>
    <scope>NUCLEOTIDE SEQUENCE [LARGE SCALE GENOMIC DNA]</scope>
    <source>
        <strain evidence="2">C296001</strain>
    </source>
</reference>
<keyword evidence="2" id="KW-1185">Reference proteome</keyword>